<dbReference type="OrthoDB" id="92254at2"/>
<dbReference type="SUPFAM" id="SSF48435">
    <property type="entry name" value="Bacterial muramidases"/>
    <property type="match status" value="1"/>
</dbReference>
<dbReference type="Gene3D" id="1.25.20.10">
    <property type="entry name" value="Bacterial muramidases"/>
    <property type="match status" value="1"/>
</dbReference>
<dbReference type="GO" id="GO:0042597">
    <property type="term" value="C:periplasmic space"/>
    <property type="evidence" value="ECO:0007669"/>
    <property type="project" value="InterPro"/>
</dbReference>
<dbReference type="EMBL" id="SMGJ01000005">
    <property type="protein sequence ID" value="TCK68373.1"/>
    <property type="molecule type" value="Genomic_DNA"/>
</dbReference>
<comment type="caution">
    <text evidence="6">The sequence shown here is derived from an EMBL/GenBank/DDBJ whole genome shotgun (WGS) entry which is preliminary data.</text>
</comment>
<dbReference type="CDD" id="cd13401">
    <property type="entry name" value="Slt70-like"/>
    <property type="match status" value="1"/>
</dbReference>
<reference evidence="6 7" key="1">
    <citation type="submission" date="2019-03" db="EMBL/GenBank/DDBJ databases">
        <title>Genomic Encyclopedia of Type Strains, Phase IV (KMG-IV): sequencing the most valuable type-strain genomes for metagenomic binning, comparative biology and taxonomic classification.</title>
        <authorList>
            <person name="Goeker M."/>
        </authorList>
    </citation>
    <scope>NUCLEOTIDE SEQUENCE [LARGE SCALE GENOMIC DNA]</scope>
    <source>
        <strain evidence="6 7">DSM 10053</strain>
    </source>
</reference>
<organism evidence="6 7">
    <name type="scientific">Lonepinella koalarum</name>
    <dbReference type="NCBI Taxonomy" id="53417"/>
    <lineage>
        <taxon>Bacteria</taxon>
        <taxon>Pseudomonadati</taxon>
        <taxon>Pseudomonadota</taxon>
        <taxon>Gammaproteobacteria</taxon>
        <taxon>Pasteurellales</taxon>
        <taxon>Pasteurellaceae</taxon>
        <taxon>Lonepinella</taxon>
    </lineage>
</organism>
<dbReference type="SUPFAM" id="SSF53955">
    <property type="entry name" value="Lysozyme-like"/>
    <property type="match status" value="1"/>
</dbReference>
<evidence type="ECO:0000256" key="3">
    <source>
        <dbReference type="SAM" id="SignalP"/>
    </source>
</evidence>
<feature type="signal peptide" evidence="3">
    <location>
        <begin position="1"/>
        <end position="21"/>
    </location>
</feature>
<dbReference type="PROSITE" id="PS00922">
    <property type="entry name" value="TRANSGLYCOSYLASE"/>
    <property type="match status" value="1"/>
</dbReference>
<dbReference type="GO" id="GO:0004553">
    <property type="term" value="F:hydrolase activity, hydrolyzing O-glycosyl compounds"/>
    <property type="evidence" value="ECO:0007669"/>
    <property type="project" value="InterPro"/>
</dbReference>
<name>A0A4R1KUR5_9PAST</name>
<protein>
    <submittedName>
        <fullName evidence="6">Soluble lytic murein transglycosylase</fullName>
    </submittedName>
</protein>
<dbReference type="Pfam" id="PF00760">
    <property type="entry name" value="Cucumo_coat"/>
    <property type="match status" value="1"/>
</dbReference>
<feature type="domain" description="Lytic transglycosylase superhelical linker" evidence="5">
    <location>
        <begin position="435"/>
        <end position="498"/>
    </location>
</feature>
<evidence type="ECO:0000256" key="1">
    <source>
        <dbReference type="ARBA" id="ARBA00007734"/>
    </source>
</evidence>
<dbReference type="InterPro" id="IPR012289">
    <property type="entry name" value="Lytic_TGlycosylase_superhlx_L"/>
</dbReference>
<accession>A0A4R1KUR5</accession>
<dbReference type="Gene3D" id="1.10.530.10">
    <property type="match status" value="1"/>
</dbReference>
<dbReference type="Gene3D" id="1.10.1240.20">
    <property type="entry name" value="Lytic transglycosylase, superhelical linker domain"/>
    <property type="match status" value="1"/>
</dbReference>
<evidence type="ECO:0000313" key="6">
    <source>
        <dbReference type="EMBL" id="TCK68373.1"/>
    </source>
</evidence>
<dbReference type="PANTHER" id="PTHR37423">
    <property type="entry name" value="SOLUBLE LYTIC MUREIN TRANSGLYCOSYLASE-RELATED"/>
    <property type="match status" value="1"/>
</dbReference>
<dbReference type="InterPro" id="IPR023346">
    <property type="entry name" value="Lysozyme-like_dom_sf"/>
</dbReference>
<keyword evidence="7" id="KW-1185">Reference proteome</keyword>
<evidence type="ECO:0000259" key="4">
    <source>
        <dbReference type="Pfam" id="PF01464"/>
    </source>
</evidence>
<feature type="chain" id="PRO_5030099094" evidence="3">
    <location>
        <begin position="22"/>
        <end position="675"/>
    </location>
</feature>
<dbReference type="InterPro" id="IPR037061">
    <property type="entry name" value="Lytic_TGlycoase_superhlx_L_sf"/>
</dbReference>
<comment type="similarity">
    <text evidence="1">Belongs to the transglycosylase Slt family.</text>
</comment>
<dbReference type="InterPro" id="IPR000189">
    <property type="entry name" value="Transglyc_AS"/>
</dbReference>
<dbReference type="Pfam" id="PF01464">
    <property type="entry name" value="SLT"/>
    <property type="match status" value="1"/>
</dbReference>
<evidence type="ECO:0000256" key="2">
    <source>
        <dbReference type="ARBA" id="ARBA00022729"/>
    </source>
</evidence>
<dbReference type="Proteomes" id="UP000295496">
    <property type="component" value="Unassembled WGS sequence"/>
</dbReference>
<dbReference type="InterPro" id="IPR008939">
    <property type="entry name" value="Lytic_TGlycosylase_superhlx_U"/>
</dbReference>
<dbReference type="InterPro" id="IPR008258">
    <property type="entry name" value="Transglycosylase_SLT_dom_1"/>
</dbReference>
<feature type="domain" description="Transglycosylase SLT" evidence="4">
    <location>
        <begin position="515"/>
        <end position="619"/>
    </location>
</feature>
<dbReference type="GO" id="GO:0008933">
    <property type="term" value="F:peptidoglycan lytic transglycosylase activity"/>
    <property type="evidence" value="ECO:0007669"/>
    <property type="project" value="InterPro"/>
</dbReference>
<dbReference type="PANTHER" id="PTHR37423:SF5">
    <property type="entry name" value="SOLUBLE LYTIC MUREIN TRANSGLYCOSYLASE"/>
    <property type="match status" value="1"/>
</dbReference>
<dbReference type="Pfam" id="PF14718">
    <property type="entry name" value="SLT_L"/>
    <property type="match status" value="1"/>
</dbReference>
<dbReference type="GO" id="GO:0016020">
    <property type="term" value="C:membrane"/>
    <property type="evidence" value="ECO:0007669"/>
    <property type="project" value="InterPro"/>
</dbReference>
<proteinExistence type="inferred from homology"/>
<evidence type="ECO:0000259" key="5">
    <source>
        <dbReference type="Pfam" id="PF14718"/>
    </source>
</evidence>
<sequence>MKSPLLKLTLLSLFFALPSVANTPDLQKQREIYRKISEMLAISQSQPTQQLANQLLQQIPNYPLVSYAEYQLLNANKSQLSLQQIEDYQAHQPNPNFANRLKIEWLKQRVTQQDWATITTNSAKLPQDTATQCIVLQAEQAQTEQKAIDEKTQQKNTAVLPQDKLEQLWLTGKSLPSQCDPLLAQWQAQGGLTPDLAKQRAVLAFEQANGNLLKHLQQQSTDNTNKQWMTGLFALFNNPLNLTNYNTDFAVAKLTKTDSLNRRILLAIMPAYIKKLNENQIDPIKHFAELEQWAKDFQLTQHQLTAWKLLYLAQFFDSENPAVQQWRDEQLTQLKDDKLTERRIRLAIREKAKFKNWLDLLSEQTQQKEEWQYWIAQSAPKTKKQQILTALSTQRSFYAMLAAKDLGVVYRPNMLDIKTSGVENADKKTVEQRFAQILARITELRYFNDDANMNSEWTNLLKGLTQSEQIDLADYANKQSWYDLSIEATIQAKAWSYLSLRLPNAYTEWFDLHLQGKQIRRTFAMAIARQESAFRPKASSSANARGLMQLLPSTAKLTAQQTQLPYNNEQQLFDPFYNIMLGTAHLQQLYDKYGDNRILIAAAYNAGANRVDRWLAKANGTLTMAEFVASIPFYETRGYVQNVLAYDSYYQILQQQPQYLFSLKLFTKAEKDRLY</sequence>
<dbReference type="AlphaFoldDB" id="A0A4R1KUR5"/>
<dbReference type="GO" id="GO:0000270">
    <property type="term" value="P:peptidoglycan metabolic process"/>
    <property type="evidence" value="ECO:0007669"/>
    <property type="project" value="InterPro"/>
</dbReference>
<gene>
    <name evidence="6" type="ORF">EV692_1706</name>
</gene>
<evidence type="ECO:0000313" key="7">
    <source>
        <dbReference type="Proteomes" id="UP000295496"/>
    </source>
</evidence>
<dbReference type="RefSeq" id="WP_132302302.1">
    <property type="nucleotide sequence ID" value="NZ_CP170642.1"/>
</dbReference>
<keyword evidence="2 3" id="KW-0732">Signal</keyword>